<comment type="similarity">
    <text evidence="3">Belongs to the HARBI1 family.</text>
</comment>
<keyword evidence="4" id="KW-0540">Nuclease</keyword>
<dbReference type="AlphaFoldDB" id="A0A9P0PDP4"/>
<dbReference type="EMBL" id="CAKOFQ010006838">
    <property type="protein sequence ID" value="CAH1975703.1"/>
    <property type="molecule type" value="Genomic_DNA"/>
</dbReference>
<comment type="cofactor">
    <cofactor evidence="1">
        <name>a divalent metal cation</name>
        <dbReference type="ChEBI" id="CHEBI:60240"/>
    </cofactor>
</comment>
<keyword evidence="7" id="KW-0539">Nucleus</keyword>
<evidence type="ECO:0000313" key="10">
    <source>
        <dbReference type="EMBL" id="CAH1975703.1"/>
    </source>
</evidence>
<dbReference type="PANTHER" id="PTHR22930:SF284">
    <property type="entry name" value="DDE TNP4 DOMAIN-CONTAINING PROTEIN"/>
    <property type="match status" value="1"/>
</dbReference>
<reference evidence="10" key="1">
    <citation type="submission" date="2022-03" db="EMBL/GenBank/DDBJ databases">
        <authorList>
            <person name="Sayadi A."/>
        </authorList>
    </citation>
    <scope>NUCLEOTIDE SEQUENCE</scope>
</reference>
<evidence type="ECO:0000256" key="6">
    <source>
        <dbReference type="ARBA" id="ARBA00022801"/>
    </source>
</evidence>
<proteinExistence type="inferred from homology"/>
<name>A0A9P0PDP4_ACAOB</name>
<dbReference type="InterPro" id="IPR027806">
    <property type="entry name" value="HARBI1_dom"/>
</dbReference>
<evidence type="ECO:0000256" key="1">
    <source>
        <dbReference type="ARBA" id="ARBA00001968"/>
    </source>
</evidence>
<organism evidence="10 11">
    <name type="scientific">Acanthoscelides obtectus</name>
    <name type="common">Bean weevil</name>
    <name type="synonym">Bruchus obtectus</name>
    <dbReference type="NCBI Taxonomy" id="200917"/>
    <lineage>
        <taxon>Eukaryota</taxon>
        <taxon>Metazoa</taxon>
        <taxon>Ecdysozoa</taxon>
        <taxon>Arthropoda</taxon>
        <taxon>Hexapoda</taxon>
        <taxon>Insecta</taxon>
        <taxon>Pterygota</taxon>
        <taxon>Neoptera</taxon>
        <taxon>Endopterygota</taxon>
        <taxon>Coleoptera</taxon>
        <taxon>Polyphaga</taxon>
        <taxon>Cucujiformia</taxon>
        <taxon>Chrysomeloidea</taxon>
        <taxon>Chrysomelidae</taxon>
        <taxon>Bruchinae</taxon>
        <taxon>Bruchini</taxon>
        <taxon>Acanthoscelides</taxon>
    </lineage>
</organism>
<dbReference type="Proteomes" id="UP001152888">
    <property type="component" value="Unassembled WGS sequence"/>
</dbReference>
<keyword evidence="11" id="KW-1185">Reference proteome</keyword>
<evidence type="ECO:0000256" key="3">
    <source>
        <dbReference type="ARBA" id="ARBA00006958"/>
    </source>
</evidence>
<comment type="caution">
    <text evidence="10">The sequence shown here is derived from an EMBL/GenBank/DDBJ whole genome shotgun (WGS) entry which is preliminary data.</text>
</comment>
<dbReference type="OrthoDB" id="2668416at2759"/>
<dbReference type="GO" id="GO:0046872">
    <property type="term" value="F:metal ion binding"/>
    <property type="evidence" value="ECO:0007669"/>
    <property type="project" value="UniProtKB-KW"/>
</dbReference>
<dbReference type="GO" id="GO:0004518">
    <property type="term" value="F:nuclease activity"/>
    <property type="evidence" value="ECO:0007669"/>
    <property type="project" value="UniProtKB-KW"/>
</dbReference>
<dbReference type="InterPro" id="IPR045249">
    <property type="entry name" value="HARBI1-like"/>
</dbReference>
<dbReference type="PANTHER" id="PTHR22930">
    <property type="match status" value="1"/>
</dbReference>
<protein>
    <recommendedName>
        <fullName evidence="9">DDE Tnp4 domain-containing protein</fullName>
    </recommendedName>
</protein>
<feature type="signal peptide" evidence="8">
    <location>
        <begin position="1"/>
        <end position="24"/>
    </location>
</feature>
<keyword evidence="8" id="KW-0732">Signal</keyword>
<evidence type="ECO:0000259" key="9">
    <source>
        <dbReference type="Pfam" id="PF13359"/>
    </source>
</evidence>
<keyword evidence="5" id="KW-0479">Metal-binding</keyword>
<evidence type="ECO:0000256" key="8">
    <source>
        <dbReference type="SAM" id="SignalP"/>
    </source>
</evidence>
<dbReference type="Pfam" id="PF13359">
    <property type="entry name" value="DDE_Tnp_4"/>
    <property type="match status" value="1"/>
</dbReference>
<dbReference type="GO" id="GO:0005634">
    <property type="term" value="C:nucleus"/>
    <property type="evidence" value="ECO:0007669"/>
    <property type="project" value="UniProtKB-SubCell"/>
</dbReference>
<evidence type="ECO:0000256" key="5">
    <source>
        <dbReference type="ARBA" id="ARBA00022723"/>
    </source>
</evidence>
<sequence length="268" mass="31763">MLRKKKLILLLLILLLTNERGKNGKRFWVKEWLRDRENLSHMKLLKRLKDSSSEDFKNYLRMDEASFRKLLTLVKPHIKRQNTVMRKAISAEERLIVTLRYLATGRTFEDLKFSAIISPQALGKIIPETCEWIYKALKKEYMKFPKTSEEWQEIAYNIETRWNFPNCGGSIDGKHLRIVKPANSGSYFFNYKDYHSIVLMALVNADYEFIYVNVGCNGRVSDGGVLEYTKFYDKLIEKKLNLPSNDVTKHNLNFVLWQMMRLHYMKIF</sequence>
<evidence type="ECO:0000256" key="7">
    <source>
        <dbReference type="ARBA" id="ARBA00023242"/>
    </source>
</evidence>
<accession>A0A9P0PDP4</accession>
<gene>
    <name evidence="10" type="ORF">ACAOBT_LOCUS11741</name>
</gene>
<evidence type="ECO:0000256" key="4">
    <source>
        <dbReference type="ARBA" id="ARBA00022722"/>
    </source>
</evidence>
<feature type="domain" description="DDE Tnp4" evidence="9">
    <location>
        <begin position="171"/>
        <end position="258"/>
    </location>
</feature>
<keyword evidence="6" id="KW-0378">Hydrolase</keyword>
<feature type="chain" id="PRO_5040156486" description="DDE Tnp4 domain-containing protein" evidence="8">
    <location>
        <begin position="25"/>
        <end position="268"/>
    </location>
</feature>
<evidence type="ECO:0000313" key="11">
    <source>
        <dbReference type="Proteomes" id="UP001152888"/>
    </source>
</evidence>
<dbReference type="GO" id="GO:0016787">
    <property type="term" value="F:hydrolase activity"/>
    <property type="evidence" value="ECO:0007669"/>
    <property type="project" value="UniProtKB-KW"/>
</dbReference>
<evidence type="ECO:0000256" key="2">
    <source>
        <dbReference type="ARBA" id="ARBA00004123"/>
    </source>
</evidence>
<comment type="subcellular location">
    <subcellularLocation>
        <location evidence="2">Nucleus</location>
    </subcellularLocation>
</comment>